<dbReference type="InterPro" id="IPR016032">
    <property type="entry name" value="Sig_transdc_resp-reg_C-effctor"/>
</dbReference>
<dbReference type="Proteomes" id="UP001212821">
    <property type="component" value="Chromosome"/>
</dbReference>
<dbReference type="RefSeq" id="WP_270140864.1">
    <property type="nucleotide sequence ID" value="NZ_CP115450.1"/>
</dbReference>
<gene>
    <name evidence="2" type="ORF">O1G21_04180</name>
</gene>
<dbReference type="SMART" id="SM00421">
    <property type="entry name" value="HTH_LUXR"/>
    <property type="match status" value="1"/>
</dbReference>
<reference evidence="3" key="1">
    <citation type="submission" date="2022-12" db="EMBL/GenBank/DDBJ databases">
        <authorList>
            <person name="Mo P."/>
        </authorList>
    </citation>
    <scope>NUCLEOTIDE SEQUENCE [LARGE SCALE GENOMIC DNA]</scope>
    <source>
        <strain evidence="3">HUAS 3-15</strain>
    </source>
</reference>
<evidence type="ECO:0000259" key="1">
    <source>
        <dbReference type="SMART" id="SM00421"/>
    </source>
</evidence>
<dbReference type="InterPro" id="IPR000792">
    <property type="entry name" value="Tscrpt_reg_LuxR_C"/>
</dbReference>
<sequence>MRGMSEAELSHLGVGADEELVYRSALRSPGLGTEALALAAGMGVHELRAVLERLTASGMVTVAEDEGIMATDPFVVTERLVESRLTELQAEIQRVIAARHVVSVLLDDQRDGRRRSGPDGVERVEGADRVRARIDELAFFARHELLSVQPNGPLSAAAIEGAEEADTRALRRGLVMRTIMRSDALQDRRTADYLTGLSARGARIRTMDGPLERMLIFDRRTALVPIDPKETGRGALVVHQPGMISSLIALFERFWSAGEDLGQEHLTEIERRVLKTMVRVEKDEAGARELGISIRTYRGHVANLLRRLKATHRTQGVLAARDRGWL</sequence>
<dbReference type="InterPro" id="IPR036388">
    <property type="entry name" value="WH-like_DNA-bd_sf"/>
</dbReference>
<dbReference type="Pfam" id="PF00196">
    <property type="entry name" value="GerE"/>
    <property type="match status" value="1"/>
</dbReference>
<feature type="domain" description="HTH luxR-type" evidence="1">
    <location>
        <begin position="263"/>
        <end position="320"/>
    </location>
</feature>
<dbReference type="EMBL" id="CP115450">
    <property type="protein sequence ID" value="WBP85127.1"/>
    <property type="molecule type" value="Genomic_DNA"/>
</dbReference>
<dbReference type="SUPFAM" id="SSF46894">
    <property type="entry name" value="C-terminal effector domain of the bipartite response regulators"/>
    <property type="match status" value="1"/>
</dbReference>
<accession>A0ABY7PXF8</accession>
<dbReference type="PANTHER" id="PTHR34293:SF1">
    <property type="entry name" value="HTH-TYPE TRANSCRIPTIONAL REGULATOR TRMBL2"/>
    <property type="match status" value="1"/>
</dbReference>
<dbReference type="Gene3D" id="1.10.10.10">
    <property type="entry name" value="Winged helix-like DNA-binding domain superfamily/Winged helix DNA-binding domain"/>
    <property type="match status" value="1"/>
</dbReference>
<organism evidence="2 3">
    <name type="scientific">Kitasatospora cathayae</name>
    <dbReference type="NCBI Taxonomy" id="3004092"/>
    <lineage>
        <taxon>Bacteria</taxon>
        <taxon>Bacillati</taxon>
        <taxon>Actinomycetota</taxon>
        <taxon>Actinomycetes</taxon>
        <taxon>Kitasatosporales</taxon>
        <taxon>Streptomycetaceae</taxon>
        <taxon>Kitasatospora</taxon>
    </lineage>
</organism>
<evidence type="ECO:0000313" key="3">
    <source>
        <dbReference type="Proteomes" id="UP001212821"/>
    </source>
</evidence>
<name>A0ABY7PXF8_9ACTN</name>
<protein>
    <submittedName>
        <fullName evidence="2">LuxR C-terminal-related transcriptional regulator</fullName>
    </submittedName>
</protein>
<dbReference type="InterPro" id="IPR051797">
    <property type="entry name" value="TrmB-like"/>
</dbReference>
<proteinExistence type="predicted"/>
<keyword evidence="3" id="KW-1185">Reference proteome</keyword>
<dbReference type="PANTHER" id="PTHR34293">
    <property type="entry name" value="HTH-TYPE TRANSCRIPTIONAL REGULATOR TRMBL2"/>
    <property type="match status" value="1"/>
</dbReference>
<evidence type="ECO:0000313" key="2">
    <source>
        <dbReference type="EMBL" id="WBP85127.1"/>
    </source>
</evidence>